<dbReference type="InterPro" id="IPR002182">
    <property type="entry name" value="NB-ARC"/>
</dbReference>
<dbReference type="GO" id="GO:0003677">
    <property type="term" value="F:DNA binding"/>
    <property type="evidence" value="ECO:0007669"/>
    <property type="project" value="UniProtKB-UniRule"/>
</dbReference>
<dbReference type="PANTHER" id="PTHR35807">
    <property type="entry name" value="TRANSCRIPTIONAL REGULATOR REDD-RELATED"/>
    <property type="match status" value="1"/>
</dbReference>
<dbReference type="InterPro" id="IPR016032">
    <property type="entry name" value="Sig_transdc_resp-reg_C-effctor"/>
</dbReference>
<organism evidence="7 8">
    <name type="scientific">Micromonospora endophytica</name>
    <dbReference type="NCBI Taxonomy" id="515350"/>
    <lineage>
        <taxon>Bacteria</taxon>
        <taxon>Bacillati</taxon>
        <taxon>Actinomycetota</taxon>
        <taxon>Actinomycetes</taxon>
        <taxon>Micromonosporales</taxon>
        <taxon>Micromonosporaceae</taxon>
        <taxon>Micromonospora</taxon>
    </lineage>
</organism>
<evidence type="ECO:0000313" key="7">
    <source>
        <dbReference type="EMBL" id="PZF98793.1"/>
    </source>
</evidence>
<dbReference type="AlphaFoldDB" id="A0A2W2E1E2"/>
<gene>
    <name evidence="7" type="ORF">C1I93_07920</name>
</gene>
<dbReference type="Gene3D" id="3.40.50.300">
    <property type="entry name" value="P-loop containing nucleotide triphosphate hydrolases"/>
    <property type="match status" value="1"/>
</dbReference>
<dbReference type="InterPro" id="IPR036388">
    <property type="entry name" value="WH-like_DNA-bd_sf"/>
</dbReference>
<protein>
    <recommendedName>
        <fullName evidence="6">OmpR/PhoB-type domain-containing protein</fullName>
    </recommendedName>
</protein>
<dbReference type="SMART" id="SM00862">
    <property type="entry name" value="Trans_reg_C"/>
    <property type="match status" value="1"/>
</dbReference>
<sequence>MLGPVEVRAGDDILALGGTRSECILAALLLDAGRVVSIGRLVGAAWGDDPPGSARIQVQNRVGSLRRLLRGAQPDGTLIATKGSGYLLLLGDWEFDLNRFDQEIARADALEGAGSLVEASRALSSALSLWRGSALDGLSTPLLQAAAVHLEERRLNTLERRVQLDLDLGRHRELVPELTNLTGAHPYQEGLHALLMLALHRSGRQTEALHAYHRVRQLLDEQIGVAPGERLRTLHESLVRGDDGPSLVPPAGALPPVTVRAAAVPRELPADVAGFTGRRSAIEELDTLLSDDAQPATPVVISGTAGVGKTALAVHWAHRAAGRFPDGQLYLNLRGYAPTPPVRPAEALGVLLRSLGVRPERVPTDGEEAASAYRSLLAGRRMLVVLDNARSAEQVRPLLPGSPGCLVLITSRDRLAGLAARDGAHRIALDILTPDEAETLLTRLLGQRRVRDEPQAAAELAELCAHLPLALRIAVANLTQRPYRRIADLLTGLRAGNRLAALTADDDEETAVQVALDRSYATVSPAAQRLFRLLSLLPDGDFSAAAAAVLADICLTEAYPLLDRLAGAHLIEECGKDRFTFHGLLRQYAWDRALAQHAAPEGALTLN</sequence>
<keyword evidence="4" id="KW-0804">Transcription</keyword>
<dbReference type="GO" id="GO:0043531">
    <property type="term" value="F:ADP binding"/>
    <property type="evidence" value="ECO:0007669"/>
    <property type="project" value="InterPro"/>
</dbReference>
<dbReference type="SUPFAM" id="SSF46894">
    <property type="entry name" value="C-terminal effector domain of the bipartite response regulators"/>
    <property type="match status" value="1"/>
</dbReference>
<feature type="domain" description="OmpR/PhoB-type" evidence="6">
    <location>
        <begin position="1"/>
        <end position="90"/>
    </location>
</feature>
<comment type="caution">
    <text evidence="7">The sequence shown here is derived from an EMBL/GenBank/DDBJ whole genome shotgun (WGS) entry which is preliminary data.</text>
</comment>
<dbReference type="Gene3D" id="1.10.10.10">
    <property type="entry name" value="Winged helix-like DNA-binding domain superfamily/Winged helix DNA-binding domain"/>
    <property type="match status" value="1"/>
</dbReference>
<dbReference type="Pfam" id="PF03704">
    <property type="entry name" value="BTAD"/>
    <property type="match status" value="1"/>
</dbReference>
<dbReference type="Gene3D" id="1.25.40.10">
    <property type="entry name" value="Tetratricopeptide repeat domain"/>
    <property type="match status" value="1"/>
</dbReference>
<evidence type="ECO:0000256" key="2">
    <source>
        <dbReference type="ARBA" id="ARBA00023015"/>
    </source>
</evidence>
<dbReference type="EMBL" id="POTX01000034">
    <property type="protein sequence ID" value="PZF98793.1"/>
    <property type="molecule type" value="Genomic_DNA"/>
</dbReference>
<dbReference type="GO" id="GO:0006355">
    <property type="term" value="P:regulation of DNA-templated transcription"/>
    <property type="evidence" value="ECO:0007669"/>
    <property type="project" value="InterPro"/>
</dbReference>
<evidence type="ECO:0000313" key="8">
    <source>
        <dbReference type="Proteomes" id="UP000248627"/>
    </source>
</evidence>
<dbReference type="PROSITE" id="PS51755">
    <property type="entry name" value="OMPR_PHOB"/>
    <property type="match status" value="1"/>
</dbReference>
<evidence type="ECO:0000256" key="5">
    <source>
        <dbReference type="PROSITE-ProRule" id="PRU01091"/>
    </source>
</evidence>
<dbReference type="InterPro" id="IPR011990">
    <property type="entry name" value="TPR-like_helical_dom_sf"/>
</dbReference>
<proteinExistence type="inferred from homology"/>
<evidence type="ECO:0000256" key="4">
    <source>
        <dbReference type="ARBA" id="ARBA00023163"/>
    </source>
</evidence>
<keyword evidence="3 5" id="KW-0238">DNA-binding</keyword>
<evidence type="ECO:0000256" key="3">
    <source>
        <dbReference type="ARBA" id="ARBA00023125"/>
    </source>
</evidence>
<feature type="DNA-binding region" description="OmpR/PhoB-type" evidence="5">
    <location>
        <begin position="1"/>
        <end position="90"/>
    </location>
</feature>
<comment type="similarity">
    <text evidence="1">Belongs to the AfsR/DnrI/RedD regulatory family.</text>
</comment>
<dbReference type="Pfam" id="PF00931">
    <property type="entry name" value="NB-ARC"/>
    <property type="match status" value="1"/>
</dbReference>
<dbReference type="SMART" id="SM01043">
    <property type="entry name" value="BTAD"/>
    <property type="match status" value="1"/>
</dbReference>
<accession>A0A2W2E1E2</accession>
<dbReference type="InterPro" id="IPR027417">
    <property type="entry name" value="P-loop_NTPase"/>
</dbReference>
<dbReference type="PANTHER" id="PTHR35807:SF1">
    <property type="entry name" value="TRANSCRIPTIONAL REGULATOR REDD"/>
    <property type="match status" value="1"/>
</dbReference>
<dbReference type="Pfam" id="PF00486">
    <property type="entry name" value="Trans_reg_C"/>
    <property type="match status" value="1"/>
</dbReference>
<dbReference type="InterPro" id="IPR001867">
    <property type="entry name" value="OmpR/PhoB-type_DNA-bd"/>
</dbReference>
<dbReference type="CDD" id="cd15831">
    <property type="entry name" value="BTAD"/>
    <property type="match status" value="1"/>
</dbReference>
<dbReference type="GO" id="GO:0000160">
    <property type="term" value="P:phosphorelay signal transduction system"/>
    <property type="evidence" value="ECO:0007669"/>
    <property type="project" value="InterPro"/>
</dbReference>
<dbReference type="InterPro" id="IPR051677">
    <property type="entry name" value="AfsR-DnrI-RedD_regulator"/>
</dbReference>
<dbReference type="PRINTS" id="PR00364">
    <property type="entry name" value="DISEASERSIST"/>
</dbReference>
<dbReference type="SUPFAM" id="SSF48452">
    <property type="entry name" value="TPR-like"/>
    <property type="match status" value="1"/>
</dbReference>
<evidence type="ECO:0000259" key="6">
    <source>
        <dbReference type="PROSITE" id="PS51755"/>
    </source>
</evidence>
<reference evidence="7 8" key="1">
    <citation type="submission" date="2018-01" db="EMBL/GenBank/DDBJ databases">
        <title>Draft genome sequence of Jishengella endophytica.</title>
        <authorList>
            <person name="Sahin N."/>
            <person name="Ay H."/>
            <person name="Saygin H."/>
        </authorList>
    </citation>
    <scope>NUCLEOTIDE SEQUENCE [LARGE SCALE GENOMIC DNA]</scope>
    <source>
        <strain evidence="7 8">DSM 45430</strain>
    </source>
</reference>
<keyword evidence="8" id="KW-1185">Reference proteome</keyword>
<dbReference type="InterPro" id="IPR005158">
    <property type="entry name" value="BTAD"/>
</dbReference>
<evidence type="ECO:0000256" key="1">
    <source>
        <dbReference type="ARBA" id="ARBA00005820"/>
    </source>
</evidence>
<dbReference type="OrthoDB" id="7628974at2"/>
<dbReference type="Proteomes" id="UP000248627">
    <property type="component" value="Unassembled WGS sequence"/>
</dbReference>
<keyword evidence="2" id="KW-0805">Transcription regulation</keyword>
<dbReference type="SUPFAM" id="SSF52540">
    <property type="entry name" value="P-loop containing nucleoside triphosphate hydrolases"/>
    <property type="match status" value="1"/>
</dbReference>
<name>A0A2W2E1E2_9ACTN</name>